<name>A0ABY9YK41_9GAMM</name>
<keyword evidence="4 6" id="KW-1133">Transmembrane helix</keyword>
<reference evidence="7 8" key="1">
    <citation type="submission" date="2022-12" db="EMBL/GenBank/DDBJ databases">
        <title>Two new species, Stenotrophomonas aracearum and Stenotrophomonas oahuensis, isolated from Anthurium (Araceae family) in Hawaii.</title>
        <authorList>
            <person name="Chunag S.C."/>
            <person name="Dobhal S."/>
            <person name="Alvarez A."/>
            <person name="Arif M."/>
        </authorList>
    </citation>
    <scope>NUCLEOTIDE SEQUENCE [LARGE SCALE GENOMIC DNA]</scope>
    <source>
        <strain evidence="7 8">A5586</strain>
    </source>
</reference>
<dbReference type="PANTHER" id="PTHR10010">
    <property type="entry name" value="SOLUTE CARRIER FAMILY 34 SODIUM PHOSPHATE , MEMBER 2-RELATED"/>
    <property type="match status" value="1"/>
</dbReference>
<evidence type="ECO:0000256" key="2">
    <source>
        <dbReference type="ARBA" id="ARBA00022475"/>
    </source>
</evidence>
<dbReference type="EMBL" id="CP115541">
    <property type="protein sequence ID" value="WNH51250.1"/>
    <property type="molecule type" value="Genomic_DNA"/>
</dbReference>
<evidence type="ECO:0000313" key="7">
    <source>
        <dbReference type="EMBL" id="WNH51250.1"/>
    </source>
</evidence>
<dbReference type="Proteomes" id="UP001302072">
    <property type="component" value="Chromosome"/>
</dbReference>
<gene>
    <name evidence="7" type="ORF">PDM29_12835</name>
</gene>
<protein>
    <submittedName>
        <fullName evidence="7">Na/Pi symporter</fullName>
    </submittedName>
</protein>
<evidence type="ECO:0000256" key="5">
    <source>
        <dbReference type="ARBA" id="ARBA00023136"/>
    </source>
</evidence>
<evidence type="ECO:0000313" key="8">
    <source>
        <dbReference type="Proteomes" id="UP001302072"/>
    </source>
</evidence>
<proteinExistence type="predicted"/>
<feature type="transmembrane region" description="Helical" evidence="6">
    <location>
        <begin position="109"/>
        <end position="128"/>
    </location>
</feature>
<evidence type="ECO:0000256" key="3">
    <source>
        <dbReference type="ARBA" id="ARBA00022692"/>
    </source>
</evidence>
<evidence type="ECO:0000256" key="4">
    <source>
        <dbReference type="ARBA" id="ARBA00022989"/>
    </source>
</evidence>
<sequence length="318" mass="32442">MSSVSAVLTLVAVVVLFLYGLQGFTQQLRSSGESLLRTSLQRLTAHRWSGFMVGALATAVVQSSSAVTALTVALVDASLLSFRASLAVLLGANVGTTATAWLVSFKLGGLGPLLIVLGALASALPLRLRAAGKPVFYLGLILFALDLMAAQVQPLRDQPWLSNWLATASAPWLGVLSGLLITALVQSSSVTTGVAILLVQQGVLPAEAAIPMVVGANVGSTSTALIVSMTLGAVARATALANLLFNAVGTLILLPFLVPFSRAVVAFANDPGMALALAHLLFNVGISALFLPMLGPLSSLVASGQTPASAAAARPPDQ</sequence>
<organism evidence="7 8">
    <name type="scientific">Stenotrophomonas oahuensis</name>
    <dbReference type="NCBI Taxonomy" id="3003271"/>
    <lineage>
        <taxon>Bacteria</taxon>
        <taxon>Pseudomonadati</taxon>
        <taxon>Pseudomonadota</taxon>
        <taxon>Gammaproteobacteria</taxon>
        <taxon>Lysobacterales</taxon>
        <taxon>Lysobacteraceae</taxon>
        <taxon>Stenotrophomonas</taxon>
    </lineage>
</organism>
<dbReference type="PANTHER" id="PTHR10010:SF46">
    <property type="entry name" value="SODIUM-DEPENDENT PHOSPHATE TRANSPORT PROTEIN 2B"/>
    <property type="match status" value="1"/>
</dbReference>
<keyword evidence="8" id="KW-1185">Reference proteome</keyword>
<feature type="transmembrane region" description="Helical" evidence="6">
    <location>
        <begin position="172"/>
        <end position="198"/>
    </location>
</feature>
<comment type="subcellular location">
    <subcellularLocation>
        <location evidence="1">Cell membrane</location>
        <topology evidence="1">Multi-pass membrane protein</topology>
    </subcellularLocation>
</comment>
<feature type="transmembrane region" description="Helical" evidence="6">
    <location>
        <begin position="135"/>
        <end position="152"/>
    </location>
</feature>
<dbReference type="RefSeq" id="WP_311190501.1">
    <property type="nucleotide sequence ID" value="NZ_CP115541.1"/>
</dbReference>
<evidence type="ECO:0000256" key="6">
    <source>
        <dbReference type="SAM" id="Phobius"/>
    </source>
</evidence>
<dbReference type="InterPro" id="IPR003841">
    <property type="entry name" value="Na/Pi_transpt"/>
</dbReference>
<feature type="transmembrane region" description="Helical" evidence="6">
    <location>
        <begin position="240"/>
        <end position="260"/>
    </location>
</feature>
<keyword evidence="5 6" id="KW-0472">Membrane</keyword>
<feature type="transmembrane region" description="Helical" evidence="6">
    <location>
        <begin position="47"/>
        <end position="75"/>
    </location>
</feature>
<keyword evidence="2" id="KW-1003">Cell membrane</keyword>
<keyword evidence="3 6" id="KW-0812">Transmembrane</keyword>
<accession>A0ABY9YK41</accession>
<feature type="transmembrane region" description="Helical" evidence="6">
    <location>
        <begin position="272"/>
        <end position="294"/>
    </location>
</feature>
<evidence type="ECO:0000256" key="1">
    <source>
        <dbReference type="ARBA" id="ARBA00004651"/>
    </source>
</evidence>
<dbReference type="Pfam" id="PF02690">
    <property type="entry name" value="Na_Pi_cotrans"/>
    <property type="match status" value="2"/>
</dbReference>
<dbReference type="NCBIfam" id="NF037997">
    <property type="entry name" value="Na_Pi_symport"/>
    <property type="match status" value="1"/>
</dbReference>